<dbReference type="Pfam" id="PF07963">
    <property type="entry name" value="N_methyl"/>
    <property type="match status" value="1"/>
</dbReference>
<dbReference type="Proteomes" id="UP000318509">
    <property type="component" value="Unassembled WGS sequence"/>
</dbReference>
<dbReference type="InterPro" id="IPR012902">
    <property type="entry name" value="N_methyl_site"/>
</dbReference>
<organism evidence="2 3">
    <name type="scientific">Candidatus Segetimicrobium genomatis</name>
    <dbReference type="NCBI Taxonomy" id="2569760"/>
    <lineage>
        <taxon>Bacteria</taxon>
        <taxon>Bacillati</taxon>
        <taxon>Candidatus Sysuimicrobiota</taxon>
        <taxon>Candidatus Sysuimicrobiia</taxon>
        <taxon>Candidatus Sysuimicrobiales</taxon>
        <taxon>Candidatus Segetimicrobiaceae</taxon>
        <taxon>Candidatus Segetimicrobium</taxon>
    </lineage>
</organism>
<gene>
    <name evidence="2" type="ORF">E6H00_17695</name>
</gene>
<proteinExistence type="predicted"/>
<accession>A0A537JT37</accession>
<evidence type="ECO:0000313" key="2">
    <source>
        <dbReference type="EMBL" id="TMI86701.1"/>
    </source>
</evidence>
<dbReference type="AlphaFoldDB" id="A0A537JT37"/>
<feature type="transmembrane region" description="Helical" evidence="1">
    <location>
        <begin position="39"/>
        <end position="59"/>
    </location>
</feature>
<sequence>MVSLSGDHGRWPDDYPDARKQPGNLHVIPLSPNVRSRGFSLVEVMVAVIVICVGLLGIAKLQALSLSNTTTSRLRALAAIQVASVAAAMHSNRQYWGTTPPNTVTVTGTAITSTDGALQTQATNDLTGTSPSNPSRVCVGTAGSGAVCNTLQLAAFDLARWGVSLAALLPNPTATISCPPTLGGGPPSCTVQITWIEQAVSINKQEAAATVNQTACTQNTNPLFQCPSYMVYVEP</sequence>
<evidence type="ECO:0000256" key="1">
    <source>
        <dbReference type="SAM" id="Phobius"/>
    </source>
</evidence>
<protein>
    <submittedName>
        <fullName evidence="2">Prepilin-type N-terminal cleavage/methylation domain-containing protein</fullName>
    </submittedName>
</protein>
<keyword evidence="1" id="KW-1133">Transmembrane helix</keyword>
<evidence type="ECO:0000313" key="3">
    <source>
        <dbReference type="Proteomes" id="UP000318509"/>
    </source>
</evidence>
<comment type="caution">
    <text evidence="2">The sequence shown here is derived from an EMBL/GenBank/DDBJ whole genome shotgun (WGS) entry which is preliminary data.</text>
</comment>
<name>A0A537JT37_9BACT</name>
<dbReference type="NCBIfam" id="TIGR02532">
    <property type="entry name" value="IV_pilin_GFxxxE"/>
    <property type="match status" value="1"/>
</dbReference>
<keyword evidence="1" id="KW-0812">Transmembrane</keyword>
<dbReference type="EMBL" id="VBAK01000187">
    <property type="protein sequence ID" value="TMI86701.1"/>
    <property type="molecule type" value="Genomic_DNA"/>
</dbReference>
<keyword evidence="1" id="KW-0472">Membrane</keyword>
<reference evidence="2 3" key="1">
    <citation type="journal article" date="2019" name="Nat. Microbiol.">
        <title>Mediterranean grassland soil C-N compound turnover is dependent on rainfall and depth, and is mediated by genomically divergent microorganisms.</title>
        <authorList>
            <person name="Diamond S."/>
            <person name="Andeer P.F."/>
            <person name="Li Z."/>
            <person name="Crits-Christoph A."/>
            <person name="Burstein D."/>
            <person name="Anantharaman K."/>
            <person name="Lane K.R."/>
            <person name="Thomas B.C."/>
            <person name="Pan C."/>
            <person name="Northen T.R."/>
            <person name="Banfield J.F."/>
        </authorList>
    </citation>
    <scope>NUCLEOTIDE SEQUENCE [LARGE SCALE GENOMIC DNA]</scope>
    <source>
        <strain evidence="2">NP_3</strain>
    </source>
</reference>